<feature type="compositionally biased region" description="Polar residues" evidence="1">
    <location>
        <begin position="67"/>
        <end position="76"/>
    </location>
</feature>
<comment type="caution">
    <text evidence="2">The sequence shown here is derived from an EMBL/GenBank/DDBJ whole genome shotgun (WGS) entry which is preliminary data.</text>
</comment>
<dbReference type="Gene3D" id="3.60.20.10">
    <property type="entry name" value="Glutamine Phosphoribosylpyrophosphate, subunit 1, domain 1"/>
    <property type="match status" value="1"/>
</dbReference>
<reference evidence="2" key="1">
    <citation type="submission" date="2021-02" db="EMBL/GenBank/DDBJ databases">
        <authorList>
            <person name="Nowell W R."/>
        </authorList>
    </citation>
    <scope>NUCLEOTIDE SEQUENCE</scope>
</reference>
<dbReference type="Proteomes" id="UP000681720">
    <property type="component" value="Unassembled WGS sequence"/>
</dbReference>
<evidence type="ECO:0000256" key="1">
    <source>
        <dbReference type="SAM" id="MobiDB-lite"/>
    </source>
</evidence>
<dbReference type="AlphaFoldDB" id="A0A8S3CJ50"/>
<accession>A0A8S3CJ50</accession>
<feature type="region of interest" description="Disordered" evidence="1">
    <location>
        <begin position="57"/>
        <end position="76"/>
    </location>
</feature>
<sequence length="76" mass="8802">LRLAIRVFSKTLDTTKLTPEKIEIAVLQHDDKTNQTTIRMLKDDELTALIKQYDDEQSKLEADRQKQQAASTTDRK</sequence>
<dbReference type="InterPro" id="IPR029055">
    <property type="entry name" value="Ntn_hydrolases_N"/>
</dbReference>
<protein>
    <submittedName>
        <fullName evidence="2">Uncharacterized protein</fullName>
    </submittedName>
</protein>
<name>A0A8S3CJ50_9BILA</name>
<evidence type="ECO:0000313" key="3">
    <source>
        <dbReference type="Proteomes" id="UP000681720"/>
    </source>
</evidence>
<organism evidence="2 3">
    <name type="scientific">Rotaria magnacalcarata</name>
    <dbReference type="NCBI Taxonomy" id="392030"/>
    <lineage>
        <taxon>Eukaryota</taxon>
        <taxon>Metazoa</taxon>
        <taxon>Spiralia</taxon>
        <taxon>Gnathifera</taxon>
        <taxon>Rotifera</taxon>
        <taxon>Eurotatoria</taxon>
        <taxon>Bdelloidea</taxon>
        <taxon>Philodinida</taxon>
        <taxon>Philodinidae</taxon>
        <taxon>Rotaria</taxon>
    </lineage>
</organism>
<dbReference type="EMBL" id="CAJOBJ010174813">
    <property type="protein sequence ID" value="CAF4896688.1"/>
    <property type="molecule type" value="Genomic_DNA"/>
</dbReference>
<proteinExistence type="predicted"/>
<gene>
    <name evidence="2" type="ORF">GIL414_LOCUS51613</name>
</gene>
<feature type="compositionally biased region" description="Basic and acidic residues" evidence="1">
    <location>
        <begin position="57"/>
        <end position="66"/>
    </location>
</feature>
<feature type="non-terminal residue" evidence="2">
    <location>
        <position position="1"/>
    </location>
</feature>
<evidence type="ECO:0000313" key="2">
    <source>
        <dbReference type="EMBL" id="CAF4896688.1"/>
    </source>
</evidence>